<keyword evidence="2" id="KW-0053">Apoptosis</keyword>
<evidence type="ECO:0000256" key="2">
    <source>
        <dbReference type="ARBA" id="ARBA00022703"/>
    </source>
</evidence>
<accession>A0A0D0AMX4</accession>
<keyword evidence="3" id="KW-0788">Thiol protease</keyword>
<name>A0A0D0AMX4_9AGAR</name>
<organism evidence="6 7">
    <name type="scientific">Collybiopsis luxurians FD-317 M1</name>
    <dbReference type="NCBI Taxonomy" id="944289"/>
    <lineage>
        <taxon>Eukaryota</taxon>
        <taxon>Fungi</taxon>
        <taxon>Dikarya</taxon>
        <taxon>Basidiomycota</taxon>
        <taxon>Agaricomycotina</taxon>
        <taxon>Agaricomycetes</taxon>
        <taxon>Agaricomycetidae</taxon>
        <taxon>Agaricales</taxon>
        <taxon>Marasmiineae</taxon>
        <taxon>Omphalotaceae</taxon>
        <taxon>Collybiopsis</taxon>
        <taxon>Collybiopsis luxurians</taxon>
    </lineage>
</organism>
<evidence type="ECO:0000256" key="4">
    <source>
        <dbReference type="SAM" id="MobiDB-lite"/>
    </source>
</evidence>
<dbReference type="Proteomes" id="UP000053593">
    <property type="component" value="Unassembled WGS sequence"/>
</dbReference>
<dbReference type="Pfam" id="PF00656">
    <property type="entry name" value="Peptidase_C14"/>
    <property type="match status" value="1"/>
</dbReference>
<dbReference type="SUPFAM" id="SSF52129">
    <property type="entry name" value="Caspase-like"/>
    <property type="match status" value="1"/>
</dbReference>
<keyword evidence="7" id="KW-1185">Reference proteome</keyword>
<dbReference type="HOGENOM" id="CLU_576255_0_0_1"/>
<protein>
    <recommendedName>
        <fullName evidence="5">Peptidase C14 caspase domain-containing protein</fullName>
    </recommendedName>
</protein>
<comment type="similarity">
    <text evidence="1">Belongs to the peptidase C14B family.</text>
</comment>
<evidence type="ECO:0000256" key="3">
    <source>
        <dbReference type="ARBA" id="ARBA00022807"/>
    </source>
</evidence>
<keyword evidence="3" id="KW-0378">Hydrolase</keyword>
<dbReference type="PANTHER" id="PTHR48104">
    <property type="entry name" value="METACASPASE-4"/>
    <property type="match status" value="1"/>
</dbReference>
<evidence type="ECO:0000313" key="6">
    <source>
        <dbReference type="EMBL" id="KIK51565.1"/>
    </source>
</evidence>
<dbReference type="GO" id="GO:0006915">
    <property type="term" value="P:apoptotic process"/>
    <property type="evidence" value="ECO:0007669"/>
    <property type="project" value="UniProtKB-KW"/>
</dbReference>
<dbReference type="InterPro" id="IPR029030">
    <property type="entry name" value="Caspase-like_dom_sf"/>
</dbReference>
<keyword evidence="3" id="KW-0645">Protease</keyword>
<dbReference type="PANTHER" id="PTHR48104:SF30">
    <property type="entry name" value="METACASPASE-1"/>
    <property type="match status" value="1"/>
</dbReference>
<feature type="region of interest" description="Disordered" evidence="4">
    <location>
        <begin position="443"/>
        <end position="474"/>
    </location>
</feature>
<feature type="compositionally biased region" description="Polar residues" evidence="4">
    <location>
        <begin position="443"/>
        <end position="466"/>
    </location>
</feature>
<dbReference type="Gene3D" id="3.40.50.1460">
    <property type="match status" value="1"/>
</dbReference>
<dbReference type="EMBL" id="KN834860">
    <property type="protein sequence ID" value="KIK51565.1"/>
    <property type="molecule type" value="Genomic_DNA"/>
</dbReference>
<dbReference type="AlphaFoldDB" id="A0A0D0AMX4"/>
<proteinExistence type="inferred from homology"/>
<evidence type="ECO:0000313" key="7">
    <source>
        <dbReference type="Proteomes" id="UP000053593"/>
    </source>
</evidence>
<gene>
    <name evidence="6" type="ORF">GYMLUDRAFT_265768</name>
</gene>
<dbReference type="InterPro" id="IPR011600">
    <property type="entry name" value="Pept_C14_caspase"/>
</dbReference>
<evidence type="ECO:0000259" key="5">
    <source>
        <dbReference type="Pfam" id="PF00656"/>
    </source>
</evidence>
<dbReference type="OrthoDB" id="10255174at2759"/>
<dbReference type="GO" id="GO:0006508">
    <property type="term" value="P:proteolysis"/>
    <property type="evidence" value="ECO:0007669"/>
    <property type="project" value="InterPro"/>
</dbReference>
<sequence length="474" mass="52127">MPPAALESRMQSLWSTYRRYPDYIDSGGLTRLHSWLSDNGRIKTLLDVEADLRTRLEVSNAQSVLEQVDEAAALMWELRDVKVFLSAWMLAQGPPKMDEKLKIIPTPNRKSEFNPEKTWVIIVGIHQYYSLRSLPGAAKDAKDIHSWVLNALKVPVTHVRLLLDASRSEILYELHDHFGHASEGDTILFYYAGHGSSYPAPKNFIAHPKPVASIEAICPVDRGKTVPDISDRELNGIFANLATKCGTNNITVILDCCYSGGMGRHAAPPEKEIGSVRTVPPMEDGLSQMLKAADRNEYLEWDILPSSIDWVANAEACMLIAASQDHEAAMEDPDSGGFFTQKLLAFLKGHQELTFSYEELLGSIGSVAVNQHPLLEGHNPRDLFLSIRCSANSQSGGRADDPGTRYWETSSSTPAKLTTSHRASWKGKLYSIIPSSGTLHRITRNSTAAAKVTTSQRGTRASSKQKQGGGEAGS</sequence>
<dbReference type="GO" id="GO:0004197">
    <property type="term" value="F:cysteine-type endopeptidase activity"/>
    <property type="evidence" value="ECO:0007669"/>
    <property type="project" value="InterPro"/>
</dbReference>
<dbReference type="GO" id="GO:0005737">
    <property type="term" value="C:cytoplasm"/>
    <property type="evidence" value="ECO:0007669"/>
    <property type="project" value="TreeGrafter"/>
</dbReference>
<dbReference type="InterPro" id="IPR050452">
    <property type="entry name" value="Metacaspase"/>
</dbReference>
<reference evidence="6 7" key="1">
    <citation type="submission" date="2014-04" db="EMBL/GenBank/DDBJ databases">
        <title>Evolutionary Origins and Diversification of the Mycorrhizal Mutualists.</title>
        <authorList>
            <consortium name="DOE Joint Genome Institute"/>
            <consortium name="Mycorrhizal Genomics Consortium"/>
            <person name="Kohler A."/>
            <person name="Kuo A."/>
            <person name="Nagy L.G."/>
            <person name="Floudas D."/>
            <person name="Copeland A."/>
            <person name="Barry K.W."/>
            <person name="Cichocki N."/>
            <person name="Veneault-Fourrey C."/>
            <person name="LaButti K."/>
            <person name="Lindquist E.A."/>
            <person name="Lipzen A."/>
            <person name="Lundell T."/>
            <person name="Morin E."/>
            <person name="Murat C."/>
            <person name="Riley R."/>
            <person name="Ohm R."/>
            <person name="Sun H."/>
            <person name="Tunlid A."/>
            <person name="Henrissat B."/>
            <person name="Grigoriev I.V."/>
            <person name="Hibbett D.S."/>
            <person name="Martin F."/>
        </authorList>
    </citation>
    <scope>NUCLEOTIDE SEQUENCE [LARGE SCALE GENOMIC DNA]</scope>
    <source>
        <strain evidence="6 7">FD-317 M1</strain>
    </source>
</reference>
<feature type="domain" description="Peptidase C14 caspase" evidence="5">
    <location>
        <begin position="119"/>
        <end position="363"/>
    </location>
</feature>
<evidence type="ECO:0000256" key="1">
    <source>
        <dbReference type="ARBA" id="ARBA00009005"/>
    </source>
</evidence>
<feature type="region of interest" description="Disordered" evidence="4">
    <location>
        <begin position="393"/>
        <end position="413"/>
    </location>
</feature>